<dbReference type="Proteomes" id="UP000297635">
    <property type="component" value="Unassembled WGS sequence"/>
</dbReference>
<accession>A0A4Z0V402</accession>
<comment type="caution">
    <text evidence="1">The sequence shown here is derived from an EMBL/GenBank/DDBJ whole genome shotgun (WGS) entry which is preliminary data.</text>
</comment>
<geneLocation type="plasmid" evidence="1">
    <name>pTAA-3-1</name>
</geneLocation>
<dbReference type="EMBL" id="SJSA01000003">
    <property type="protein sequence ID" value="TGG35049.1"/>
    <property type="molecule type" value="Genomic_DNA"/>
</dbReference>
<protein>
    <submittedName>
        <fullName evidence="1">Uncharacterized protein</fullName>
    </submittedName>
</protein>
<keyword evidence="2" id="KW-1185">Reference proteome</keyword>
<dbReference type="GeneID" id="95973461"/>
<keyword evidence="1" id="KW-0614">Plasmid</keyword>
<reference evidence="1 2" key="1">
    <citation type="submission" date="2019-02" db="EMBL/GenBank/DDBJ databases">
        <title>Isolation and identification of novel species under the genus Muribaculum.</title>
        <authorList>
            <person name="Miyake S."/>
            <person name="Ding Y."/>
            <person name="Low A."/>
            <person name="Soh M."/>
            <person name="Seedorf H."/>
        </authorList>
    </citation>
    <scope>NUCLEOTIDE SEQUENCE [LARGE SCALE GENOMIC DNA]</scope>
    <source>
        <strain evidence="1 2">TLL-A3</strain>
        <plasmid evidence="1">pTAA-3-1</plasmid>
    </source>
</reference>
<organism evidence="1 2">
    <name type="scientific">Duncaniella freteri</name>
    <dbReference type="NCBI Taxonomy" id="2530391"/>
    <lineage>
        <taxon>Bacteria</taxon>
        <taxon>Pseudomonadati</taxon>
        <taxon>Bacteroidota</taxon>
        <taxon>Bacteroidia</taxon>
        <taxon>Bacteroidales</taxon>
        <taxon>Muribaculaceae</taxon>
        <taxon>Duncaniella</taxon>
    </lineage>
</organism>
<evidence type="ECO:0000313" key="2">
    <source>
        <dbReference type="Proteomes" id="UP000297635"/>
    </source>
</evidence>
<name>A0A4Z0V402_9BACT</name>
<gene>
    <name evidence="1" type="ORF">EZ315_15275</name>
</gene>
<proteinExistence type="predicted"/>
<evidence type="ECO:0000313" key="1">
    <source>
        <dbReference type="EMBL" id="TGG35049.1"/>
    </source>
</evidence>
<dbReference type="InterPro" id="IPR032865">
    <property type="entry name" value="Prok-E2_A"/>
</dbReference>
<dbReference type="RefSeq" id="WP_135472855.1">
    <property type="nucleotide sequence ID" value="NZ_SJSA01000003.1"/>
</dbReference>
<sequence length="78" mass="9356">MFTLTGWISHLHISSHINPKEEGFPRSICLVRENFNDWYAEHTFEDFLCLIIKWFTDAKDGNLVKTKEGDRWEPFLPW</sequence>
<dbReference type="Pfam" id="PF14457">
    <property type="entry name" value="Prok-E2_A"/>
    <property type="match status" value="1"/>
</dbReference>
<dbReference type="AlphaFoldDB" id="A0A4Z0V402"/>